<dbReference type="SMART" id="SM00320">
    <property type="entry name" value="WD40"/>
    <property type="match status" value="3"/>
</dbReference>
<dbReference type="GO" id="GO:0007019">
    <property type="term" value="P:microtubule depolymerization"/>
    <property type="evidence" value="ECO:0007669"/>
    <property type="project" value="TreeGrafter"/>
</dbReference>
<accession>A0A8C5YDW5</accession>
<dbReference type="PROSITE" id="PS50294">
    <property type="entry name" value="WD_REPEATS_REGION"/>
    <property type="match status" value="1"/>
</dbReference>
<reference evidence="2" key="3">
    <citation type="submission" date="2025-09" db="UniProtKB">
        <authorList>
            <consortium name="Ensembl"/>
        </authorList>
    </citation>
    <scope>IDENTIFICATION</scope>
</reference>
<reference evidence="2" key="2">
    <citation type="submission" date="2025-08" db="UniProtKB">
        <authorList>
            <consortium name="Ensembl"/>
        </authorList>
    </citation>
    <scope>IDENTIFICATION</scope>
</reference>
<protein>
    <submittedName>
        <fullName evidence="2">Uncharacterized protein</fullName>
    </submittedName>
</protein>
<dbReference type="PROSITE" id="PS50082">
    <property type="entry name" value="WD_REPEATS_2"/>
    <property type="match status" value="2"/>
</dbReference>
<evidence type="ECO:0000313" key="3">
    <source>
        <dbReference type="Proteomes" id="UP000694394"/>
    </source>
</evidence>
<keyword evidence="3" id="KW-1185">Reference proteome</keyword>
<sequence>MATPVVTKTAWKLQEIVAHAGNVSSLVLGKASGRLLATGGDDCRANLWSISKPNCIMSLTGHTSPVESVRLNTPEELIVDGSQSGSSRVWDLEAVVSCMEGEPGPVRSVLFNPDGCCLYSGCQDSLRVYGWEPERCFDVVLVNWGKVADLAICNDQLIGVAFSQSNVFSSVVDLTQVTRTSTVAQDSVQDSRPLPGAG</sequence>
<organism evidence="2 3">
    <name type="scientific">Microcebus murinus</name>
    <name type="common">Gray mouse lemur</name>
    <name type="synonym">Lemur murinus</name>
    <dbReference type="NCBI Taxonomy" id="30608"/>
    <lineage>
        <taxon>Eukaryota</taxon>
        <taxon>Metazoa</taxon>
        <taxon>Chordata</taxon>
        <taxon>Craniata</taxon>
        <taxon>Vertebrata</taxon>
        <taxon>Euteleostomi</taxon>
        <taxon>Mammalia</taxon>
        <taxon>Eutheria</taxon>
        <taxon>Euarchontoglires</taxon>
        <taxon>Primates</taxon>
        <taxon>Strepsirrhini</taxon>
        <taxon>Lemuriformes</taxon>
        <taxon>Cheirogaleidae</taxon>
        <taxon>Microcebus</taxon>
    </lineage>
</organism>
<dbReference type="PANTHER" id="PTHR19845:SF0">
    <property type="entry name" value="KATANIN P80 WD40 REPEAT-CONTAINING SUBUNIT B1"/>
    <property type="match status" value="1"/>
</dbReference>
<dbReference type="InterPro" id="IPR036322">
    <property type="entry name" value="WD40_repeat_dom_sf"/>
</dbReference>
<dbReference type="Gene3D" id="2.130.10.10">
    <property type="entry name" value="YVTN repeat-like/Quinoprotein amine dehydrogenase"/>
    <property type="match status" value="1"/>
</dbReference>
<dbReference type="EMBL" id="ABDC03009456">
    <property type="status" value="NOT_ANNOTATED_CDS"/>
    <property type="molecule type" value="Genomic_DNA"/>
</dbReference>
<dbReference type="PANTHER" id="PTHR19845">
    <property type="entry name" value="KATANIN P80 SUBUNIT"/>
    <property type="match status" value="1"/>
</dbReference>
<dbReference type="Pfam" id="PF00400">
    <property type="entry name" value="WD40"/>
    <property type="match status" value="3"/>
</dbReference>
<evidence type="ECO:0000256" key="1">
    <source>
        <dbReference type="PROSITE-ProRule" id="PRU00221"/>
    </source>
</evidence>
<reference evidence="2" key="1">
    <citation type="submission" date="2016-12" db="EMBL/GenBank/DDBJ databases">
        <title>Mouse lemur reference genome and diversity panel.</title>
        <authorList>
            <person name="Harris R."/>
            <person name="Larsen P."/>
            <person name="Liu Y."/>
            <person name="Hughes D.S."/>
            <person name="Murali S."/>
            <person name="Raveendran M."/>
            <person name="Korchina V."/>
            <person name="Wang M."/>
            <person name="Jhangiani S."/>
            <person name="Bandaranaike D."/>
            <person name="Bellair M."/>
            <person name="Blankenburg K."/>
            <person name="Chao H."/>
            <person name="Dahdouli M."/>
            <person name="Dinh H."/>
            <person name="Doddapaneni H."/>
            <person name="English A."/>
            <person name="Firestine M."/>
            <person name="Gnanaolivu R."/>
            <person name="Gross S."/>
            <person name="Hernandez B."/>
            <person name="Javaid M."/>
            <person name="Jayaseelan J."/>
            <person name="Jones J."/>
            <person name="Khan Z."/>
            <person name="Kovar C."/>
            <person name="Kurapati P."/>
            <person name="Le B."/>
            <person name="Lee S."/>
            <person name="Li M."/>
            <person name="Mathew T."/>
            <person name="Narasimhan A."/>
            <person name="Ngo D."/>
            <person name="Nguyen L."/>
            <person name="Okwuonu G."/>
            <person name="Ongeri F."/>
            <person name="Osuji N."/>
            <person name="Pu L.-L."/>
            <person name="Puazo M."/>
            <person name="Quiroz J."/>
            <person name="Raj R."/>
            <person name="Rajbhandari K."/>
            <person name="Reid J.G."/>
            <person name="Santibanez J."/>
            <person name="Sexton D."/>
            <person name="Skinner E."/>
            <person name="Vee V."/>
            <person name="Weissenberger G."/>
            <person name="Wu Y."/>
            <person name="Xin Y."/>
            <person name="Han Y."/>
            <person name="Campbell C."/>
            <person name="Brown A."/>
            <person name="Sullivan B."/>
            <person name="Shelton J."/>
            <person name="Brown S."/>
            <person name="Dudchenko O."/>
            <person name="Machol I."/>
            <person name="Durand N."/>
            <person name="Shamim M."/>
            <person name="Lieberman A."/>
            <person name="Muzny D.M."/>
            <person name="Richards S."/>
            <person name="Yoder A."/>
            <person name="Worley K.C."/>
            <person name="Rogers J."/>
            <person name="Gibbs R.A."/>
        </authorList>
    </citation>
    <scope>NUCLEOTIDE SEQUENCE [LARGE SCALE GENOMIC DNA]</scope>
</reference>
<gene>
    <name evidence="2" type="primary">LOC105862173</name>
</gene>
<dbReference type="GO" id="GO:0008352">
    <property type="term" value="C:katanin complex"/>
    <property type="evidence" value="ECO:0007669"/>
    <property type="project" value="TreeGrafter"/>
</dbReference>
<dbReference type="Proteomes" id="UP000694394">
    <property type="component" value="Chromosome 7"/>
</dbReference>
<keyword evidence="1" id="KW-0853">WD repeat</keyword>
<proteinExistence type="predicted"/>
<dbReference type="Ensembl" id="ENSMICT00000061745.1">
    <property type="protein sequence ID" value="ENSMICP00000050322.1"/>
    <property type="gene ID" value="ENSMICG00000047373.1"/>
</dbReference>
<dbReference type="InterPro" id="IPR001680">
    <property type="entry name" value="WD40_rpt"/>
</dbReference>
<dbReference type="GeneTree" id="ENSGT00940000157918"/>
<dbReference type="AlphaFoldDB" id="A0A8C5YDW5"/>
<dbReference type="InterPro" id="IPR015943">
    <property type="entry name" value="WD40/YVTN_repeat-like_dom_sf"/>
</dbReference>
<evidence type="ECO:0000313" key="2">
    <source>
        <dbReference type="Ensembl" id="ENSMICP00000050322.1"/>
    </source>
</evidence>
<name>A0A8C5YDW5_MICMU</name>
<feature type="repeat" description="WD" evidence="1">
    <location>
        <begin position="59"/>
        <end position="93"/>
    </location>
</feature>
<dbReference type="SUPFAM" id="SSF50978">
    <property type="entry name" value="WD40 repeat-like"/>
    <property type="match status" value="1"/>
</dbReference>
<feature type="repeat" description="WD" evidence="1">
    <location>
        <begin position="16"/>
        <end position="58"/>
    </location>
</feature>